<dbReference type="GO" id="GO:0000976">
    <property type="term" value="F:transcription cis-regulatory region binding"/>
    <property type="evidence" value="ECO:0007669"/>
    <property type="project" value="TreeGrafter"/>
</dbReference>
<gene>
    <name evidence="2" type="ORF">CRP01_06075</name>
</gene>
<dbReference type="PANTHER" id="PTHR33202">
    <property type="entry name" value="ZINC UPTAKE REGULATION PROTEIN"/>
    <property type="match status" value="1"/>
</dbReference>
<organism evidence="2 3">
    <name type="scientific">Flavilitoribacter nigricans (strain ATCC 23147 / DSM 23189 / NBRC 102662 / NCIMB 1420 / SS-2)</name>
    <name type="common">Lewinella nigricans</name>
    <dbReference type="NCBI Taxonomy" id="1122177"/>
    <lineage>
        <taxon>Bacteria</taxon>
        <taxon>Pseudomonadati</taxon>
        <taxon>Bacteroidota</taxon>
        <taxon>Saprospiria</taxon>
        <taxon>Saprospirales</taxon>
        <taxon>Lewinellaceae</taxon>
        <taxon>Flavilitoribacter</taxon>
    </lineage>
</organism>
<dbReference type="OrthoDB" id="594893at2"/>
<dbReference type="Gene3D" id="1.10.10.10">
    <property type="entry name" value="Winged helix-like DNA-binding domain superfamily/Winged helix DNA-binding domain"/>
    <property type="match status" value="1"/>
</dbReference>
<dbReference type="PANTHER" id="PTHR33202:SF22">
    <property type="entry name" value="HYDROGEN PEROXIDE SENSITIVE REPRESSOR"/>
    <property type="match status" value="1"/>
</dbReference>
<feature type="binding site" evidence="1">
    <location>
        <position position="138"/>
    </location>
    <ligand>
        <name>Zn(2+)</name>
        <dbReference type="ChEBI" id="CHEBI:29105"/>
    </ligand>
</feature>
<sequence length="141" mass="16021">MNYTSEVIKLLKQKSVQPTPMRMLVLEEFLKSRTAKSLQELEQLLPHADRITIYRTLKTFDKQGIIHQVDDGTGVQRYASCSDQCSEEAHQDVHPHFHCVVCEDTICMKATRLPYLSLPSGFQTEKIALRIDGVCPKCKAA</sequence>
<feature type="binding site" evidence="1">
    <location>
        <position position="99"/>
    </location>
    <ligand>
        <name>Zn(2+)</name>
        <dbReference type="ChEBI" id="CHEBI:29105"/>
    </ligand>
</feature>
<evidence type="ECO:0000313" key="3">
    <source>
        <dbReference type="Proteomes" id="UP000223913"/>
    </source>
</evidence>
<dbReference type="InterPro" id="IPR036390">
    <property type="entry name" value="WH_DNA-bd_sf"/>
</dbReference>
<dbReference type="InterPro" id="IPR002481">
    <property type="entry name" value="FUR"/>
</dbReference>
<dbReference type="RefSeq" id="WP_099149112.1">
    <property type="nucleotide sequence ID" value="NZ_PDUD01000009.1"/>
</dbReference>
<evidence type="ECO:0000313" key="2">
    <source>
        <dbReference type="EMBL" id="PHN07664.1"/>
    </source>
</evidence>
<feature type="binding site" evidence="1">
    <location>
        <position position="135"/>
    </location>
    <ligand>
        <name>Zn(2+)</name>
        <dbReference type="ChEBI" id="CHEBI:29105"/>
    </ligand>
</feature>
<dbReference type="Proteomes" id="UP000223913">
    <property type="component" value="Unassembled WGS sequence"/>
</dbReference>
<dbReference type="Pfam" id="PF01475">
    <property type="entry name" value="FUR"/>
    <property type="match status" value="1"/>
</dbReference>
<comment type="cofactor">
    <cofactor evidence="1">
        <name>Zn(2+)</name>
        <dbReference type="ChEBI" id="CHEBI:29105"/>
    </cofactor>
    <text evidence="1">Binds 1 zinc ion per subunit.</text>
</comment>
<evidence type="ECO:0000256" key="1">
    <source>
        <dbReference type="PIRSR" id="PIRSR602481-1"/>
    </source>
</evidence>
<keyword evidence="3" id="KW-1185">Reference proteome</keyword>
<name>A0A2D0NGN0_FLAN2</name>
<dbReference type="AlphaFoldDB" id="A0A2D0NGN0"/>
<accession>A0A2D0NGN0</accession>
<proteinExistence type="predicted"/>
<dbReference type="InterPro" id="IPR036388">
    <property type="entry name" value="WH-like_DNA-bd_sf"/>
</dbReference>
<dbReference type="EMBL" id="PDUD01000009">
    <property type="protein sequence ID" value="PHN07664.1"/>
    <property type="molecule type" value="Genomic_DNA"/>
</dbReference>
<protein>
    <submittedName>
        <fullName evidence="2">Transcriptional repressor</fullName>
    </submittedName>
</protein>
<dbReference type="GO" id="GO:0003700">
    <property type="term" value="F:DNA-binding transcription factor activity"/>
    <property type="evidence" value="ECO:0007669"/>
    <property type="project" value="InterPro"/>
</dbReference>
<comment type="caution">
    <text evidence="2">The sequence shown here is derived from an EMBL/GenBank/DDBJ whole genome shotgun (WGS) entry which is preliminary data.</text>
</comment>
<reference evidence="2 3" key="1">
    <citation type="submission" date="2017-10" db="EMBL/GenBank/DDBJ databases">
        <title>The draft genome sequence of Lewinella nigricans NBRC 102662.</title>
        <authorList>
            <person name="Wang K."/>
        </authorList>
    </citation>
    <scope>NUCLEOTIDE SEQUENCE [LARGE SCALE GENOMIC DNA]</scope>
    <source>
        <strain evidence="2 3">NBRC 102662</strain>
    </source>
</reference>
<feature type="binding site" evidence="1">
    <location>
        <position position="102"/>
    </location>
    <ligand>
        <name>Zn(2+)</name>
        <dbReference type="ChEBI" id="CHEBI:29105"/>
    </ligand>
</feature>
<dbReference type="SUPFAM" id="SSF46785">
    <property type="entry name" value="Winged helix' DNA-binding domain"/>
    <property type="match status" value="1"/>
</dbReference>
<keyword evidence="1" id="KW-0862">Zinc</keyword>
<dbReference type="GO" id="GO:0045892">
    <property type="term" value="P:negative regulation of DNA-templated transcription"/>
    <property type="evidence" value="ECO:0007669"/>
    <property type="project" value="TreeGrafter"/>
</dbReference>
<dbReference type="GO" id="GO:1900376">
    <property type="term" value="P:regulation of secondary metabolite biosynthetic process"/>
    <property type="evidence" value="ECO:0007669"/>
    <property type="project" value="TreeGrafter"/>
</dbReference>
<dbReference type="GO" id="GO:0008270">
    <property type="term" value="F:zinc ion binding"/>
    <property type="evidence" value="ECO:0007669"/>
    <property type="project" value="TreeGrafter"/>
</dbReference>
<keyword evidence="1" id="KW-0479">Metal-binding</keyword>